<dbReference type="Proteomes" id="UP000838821">
    <property type="component" value="Unassembled WGS sequence"/>
</dbReference>
<name>A0ABN8GS19_9BACL</name>
<dbReference type="EMBL" id="CAKMMW010000013">
    <property type="protein sequence ID" value="CAH1215140.1"/>
    <property type="molecule type" value="Genomic_DNA"/>
</dbReference>
<evidence type="ECO:0000256" key="1">
    <source>
        <dbReference type="SAM" id="MobiDB-lite"/>
    </source>
</evidence>
<keyword evidence="3" id="KW-1185">Reference proteome</keyword>
<gene>
    <name evidence="2" type="ORF">PAECIP111891_04215</name>
</gene>
<reference evidence="2" key="1">
    <citation type="submission" date="2022-01" db="EMBL/GenBank/DDBJ databases">
        <authorList>
            <person name="Criscuolo A."/>
        </authorList>
    </citation>
    <scope>NUCLEOTIDE SEQUENCE</scope>
    <source>
        <strain evidence="2">CIP111891</strain>
    </source>
</reference>
<sequence length="68" mass="7790">MDQKELQELHKKLGRPVSWAMTSNESEETSSDQVEHTDEEVPSNYQAMGESYSDTTNFEVNKEPGRLN</sequence>
<organism evidence="2 3">
    <name type="scientific">Paenibacillus allorhizoplanae</name>
    <dbReference type="NCBI Taxonomy" id="2905648"/>
    <lineage>
        <taxon>Bacteria</taxon>
        <taxon>Bacillati</taxon>
        <taxon>Bacillota</taxon>
        <taxon>Bacilli</taxon>
        <taxon>Bacillales</taxon>
        <taxon>Paenibacillaceae</taxon>
        <taxon>Paenibacillus</taxon>
    </lineage>
</organism>
<evidence type="ECO:0008006" key="4">
    <source>
        <dbReference type="Google" id="ProtNLM"/>
    </source>
</evidence>
<accession>A0ABN8GS19</accession>
<comment type="caution">
    <text evidence="2">The sequence shown here is derived from an EMBL/GenBank/DDBJ whole genome shotgun (WGS) entry which is preliminary data.</text>
</comment>
<dbReference type="RefSeq" id="WP_236290230.1">
    <property type="nucleotide sequence ID" value="NZ_CAKMMW010000013.1"/>
</dbReference>
<protein>
    <recommendedName>
        <fullName evidence="4">DUF4025 domain-containing protein</fullName>
    </recommendedName>
</protein>
<evidence type="ECO:0000313" key="3">
    <source>
        <dbReference type="Proteomes" id="UP000838821"/>
    </source>
</evidence>
<proteinExistence type="predicted"/>
<feature type="region of interest" description="Disordered" evidence="1">
    <location>
        <begin position="1"/>
        <end position="68"/>
    </location>
</feature>
<feature type="compositionally biased region" description="Basic and acidic residues" evidence="1">
    <location>
        <begin position="1"/>
        <end position="11"/>
    </location>
</feature>
<evidence type="ECO:0000313" key="2">
    <source>
        <dbReference type="EMBL" id="CAH1215140.1"/>
    </source>
</evidence>